<dbReference type="AlphaFoldDB" id="A0A6I8PKC5"/>
<evidence type="ECO:0000256" key="4">
    <source>
        <dbReference type="ARBA" id="ARBA00013618"/>
    </source>
</evidence>
<dbReference type="PANTHER" id="PTHR21373">
    <property type="entry name" value="GLUCOSE REPRESSIBLE PROTEIN MAK10"/>
    <property type="match status" value="1"/>
</dbReference>
<feature type="compositionally biased region" description="Basic and acidic residues" evidence="8">
    <location>
        <begin position="42"/>
        <end position="56"/>
    </location>
</feature>
<feature type="compositionally biased region" description="Basic and acidic residues" evidence="8">
    <location>
        <begin position="1"/>
        <end position="10"/>
    </location>
</feature>
<evidence type="ECO:0000256" key="3">
    <source>
        <dbReference type="ARBA" id="ARBA00011549"/>
    </source>
</evidence>
<feature type="domain" description="NAA35-like N-terminal" evidence="9">
    <location>
        <begin position="194"/>
        <end position="285"/>
    </location>
</feature>
<evidence type="ECO:0000313" key="12">
    <source>
        <dbReference type="Proteomes" id="UP000002279"/>
    </source>
</evidence>
<dbReference type="InterPro" id="IPR007244">
    <property type="entry name" value="Naa35_N"/>
</dbReference>
<dbReference type="Pfam" id="PF04112">
    <property type="entry name" value="Mak10"/>
    <property type="match status" value="2"/>
</dbReference>
<comment type="subcellular location">
    <subcellularLocation>
        <location evidence="1">Cytoplasm</location>
    </subcellularLocation>
</comment>
<organism evidence="11 12">
    <name type="scientific">Ornithorhynchus anatinus</name>
    <name type="common">Duckbill platypus</name>
    <dbReference type="NCBI Taxonomy" id="9258"/>
    <lineage>
        <taxon>Eukaryota</taxon>
        <taxon>Metazoa</taxon>
        <taxon>Chordata</taxon>
        <taxon>Craniata</taxon>
        <taxon>Vertebrata</taxon>
        <taxon>Euteleostomi</taxon>
        <taxon>Mammalia</taxon>
        <taxon>Monotremata</taxon>
        <taxon>Ornithorhynchidae</taxon>
        <taxon>Ornithorhynchus</taxon>
    </lineage>
</organism>
<proteinExistence type="inferred from homology"/>
<dbReference type="Bgee" id="ENSOANG00000020493">
    <property type="expression patterns" value="Expressed in ovary and 8 other cell types or tissues"/>
</dbReference>
<reference evidence="11" key="3">
    <citation type="submission" date="2025-09" db="UniProtKB">
        <authorList>
            <consortium name="Ensembl"/>
        </authorList>
    </citation>
    <scope>IDENTIFICATION</scope>
    <source>
        <strain evidence="11">Glennie</strain>
    </source>
</reference>
<dbReference type="InterPro" id="IPR057983">
    <property type="entry name" value="NAA35-like_N"/>
</dbReference>
<dbReference type="GO" id="GO:0031417">
    <property type="term" value="C:NatC complex"/>
    <property type="evidence" value="ECO:0007669"/>
    <property type="project" value="InterPro"/>
</dbReference>
<dbReference type="InterPro" id="IPR057982">
    <property type="entry name" value="TPR_NAA35"/>
</dbReference>
<evidence type="ECO:0000256" key="2">
    <source>
        <dbReference type="ARBA" id="ARBA00006289"/>
    </source>
</evidence>
<comment type="similarity">
    <text evidence="2">Belongs to the MAK10 family.</text>
</comment>
<dbReference type="Proteomes" id="UP000002279">
    <property type="component" value="Chromosome X5"/>
</dbReference>
<feature type="compositionally biased region" description="Basic residues" evidence="8">
    <location>
        <begin position="18"/>
        <end position="27"/>
    </location>
</feature>
<protein>
    <recommendedName>
        <fullName evidence="4">N-alpha-acetyltransferase 35, NatC auxiliary subunit</fullName>
    </recommendedName>
    <alternativeName>
        <fullName evidence="6">Protein MAK10 homolog</fullName>
    </alternativeName>
</protein>
<keyword evidence="5" id="KW-0963">Cytoplasm</keyword>
<accession>A0A6I8PKC5</accession>
<feature type="domain" description="NAA35-like N-terminal" evidence="9">
    <location>
        <begin position="293"/>
        <end position="337"/>
    </location>
</feature>
<feature type="domain" description="NAA35-like TPR repeats" evidence="10">
    <location>
        <begin position="486"/>
        <end position="739"/>
    </location>
</feature>
<dbReference type="Ensembl" id="ENSOANT00000075929.1">
    <property type="protein sequence ID" value="ENSOANP00000054603.1"/>
    <property type="gene ID" value="ENSOANG00000020493.3"/>
</dbReference>
<dbReference type="GeneTree" id="ENSGT00390000002445"/>
<comment type="function">
    <text evidence="7">Auxillary component of the N-terminal acetyltransferase C (NatC) complex which catalyzes acetylation of N-terminal methionine residues. N-terminal acetylation protects proteins from ubiquitination and degradation by the N-end rule pathway. Involved in regulation of apoptosis and proliferation of smooth muscle cells.</text>
</comment>
<feature type="region of interest" description="Disordered" evidence="8">
    <location>
        <begin position="1"/>
        <end position="130"/>
    </location>
</feature>
<gene>
    <name evidence="11" type="primary">NAA35</name>
</gene>
<feature type="region of interest" description="Disordered" evidence="8">
    <location>
        <begin position="696"/>
        <end position="720"/>
    </location>
</feature>
<feature type="compositionally biased region" description="Basic residues" evidence="8">
    <location>
        <begin position="706"/>
        <end position="719"/>
    </location>
</feature>
<name>A0A6I8PKC5_ORNAN</name>
<dbReference type="PANTHER" id="PTHR21373:SF0">
    <property type="entry name" value="N-ALPHA-ACETYLTRANSFERASE 35, NATC AUXILIARY SUBUNIT"/>
    <property type="match status" value="1"/>
</dbReference>
<feature type="compositionally biased region" description="Gly residues" evidence="8">
    <location>
        <begin position="106"/>
        <end position="125"/>
    </location>
</feature>
<evidence type="ECO:0000256" key="8">
    <source>
        <dbReference type="SAM" id="MobiDB-lite"/>
    </source>
</evidence>
<keyword evidence="12" id="KW-1185">Reference proteome</keyword>
<sequence>MTPSTRDGDNARYAPLQKLKKRKKVNRRLGFFCPRGKSCGSVEERGHCSRESKSEDGAGDPTGARAAQRAHERPTEAGSLEEARAAGGGGRGPRQQRVRMRAAGRPGPGWAGGEEGGGRGGWGGEGGRRRRVVSGAGTVAGGGSPIGIMVMKASLEEDDSEWELGIPEKLEKSDATWIDITQDFEEACRELKLGELLHDKLFGLFEAMSAIEMMDPKMDAGMIGNQVNRKVLNFEQAIKDGTIKIKDLTLPELIGIMDTCFCCLITWLEGHSLAQTVFTCLYIHNPDFIDDPAMKAFALGVLKICDIAREKVNKAAVFEEEDFQSMTYGFKMANNVTDLRVTGMLKDVEDDMQRRVKSTRSRQGEERDPDVELEHQQCLAVFSRMKFTRVLLTVLIAFTKKEASAVAEAQKLMNQAADLLCAVHNSLHHGIQAQNDTTKGDHPIMMGFEPLVNQRLLPPTFPRYAKIIKREEMVHYFAKLIDRIKTVCEVVNLSNLHCILDFFCEFSEQSPCVLSRSLLQTTFLVDNKKVFGTHLMQDMVRDALRSFVSPPVLSPKCCLYNNHQAKDCIDSFVTHCVRPFCSLIQIHGHNRARQRDKLGHILEEFATLQDEAEKVDAALHSMLLKQEPQRQHLACLGTWVLYHNLRIMIQYLLSGFELELYSMHEYYYIYWYLSEFLYAWLMSTLSRADSSQMAEERIMEEQQKGRSSKKTKKKKKVRPLSREITMSQAYQNMCAGMYKEMSDLNKYSPPPQSADLYMAASKHFQQAKMILENIPSPDNEINRILKVAKPNIVVMKLLAGGHKKESKVPPEFDFSAHKYFPVVKLV</sequence>
<dbReference type="Pfam" id="PF25789">
    <property type="entry name" value="TPR_NAA35"/>
    <property type="match status" value="1"/>
</dbReference>
<evidence type="ECO:0000256" key="7">
    <source>
        <dbReference type="ARBA" id="ARBA00045848"/>
    </source>
</evidence>
<evidence type="ECO:0000256" key="6">
    <source>
        <dbReference type="ARBA" id="ARBA00030494"/>
    </source>
</evidence>
<evidence type="ECO:0000256" key="5">
    <source>
        <dbReference type="ARBA" id="ARBA00022490"/>
    </source>
</evidence>
<comment type="subunit">
    <text evidence="3">Component of the N-terminal acetyltransferase C (NatC) complex, which is composed of NAA35, NAA38 and NAA30.</text>
</comment>
<reference evidence="11" key="2">
    <citation type="submission" date="2025-08" db="UniProtKB">
        <authorList>
            <consortium name="Ensembl"/>
        </authorList>
    </citation>
    <scope>IDENTIFICATION</scope>
    <source>
        <strain evidence="11">Glennie</strain>
    </source>
</reference>
<evidence type="ECO:0000313" key="11">
    <source>
        <dbReference type="Ensembl" id="ENSOANP00000054603.1"/>
    </source>
</evidence>
<evidence type="ECO:0000259" key="9">
    <source>
        <dbReference type="Pfam" id="PF04112"/>
    </source>
</evidence>
<reference evidence="11 12" key="1">
    <citation type="journal article" date="2008" name="Nature">
        <title>Genome analysis of the platypus reveals unique signatures of evolution.</title>
        <authorList>
            <person name="Warren W.C."/>
            <person name="Hillier L.W."/>
            <person name="Marshall Graves J.A."/>
            <person name="Birney E."/>
            <person name="Ponting C.P."/>
            <person name="Grutzner F."/>
            <person name="Belov K."/>
            <person name="Miller W."/>
            <person name="Clarke L."/>
            <person name="Chinwalla A.T."/>
            <person name="Yang S.P."/>
            <person name="Heger A."/>
            <person name="Locke D.P."/>
            <person name="Miethke P."/>
            <person name="Waters P.D."/>
            <person name="Veyrunes F."/>
            <person name="Fulton L."/>
            <person name="Fulton B."/>
            <person name="Graves T."/>
            <person name="Wallis J."/>
            <person name="Puente X.S."/>
            <person name="Lopez-Otin C."/>
            <person name="Ordonez G.R."/>
            <person name="Eichler E.E."/>
            <person name="Chen L."/>
            <person name="Cheng Z."/>
            <person name="Deakin J.E."/>
            <person name="Alsop A."/>
            <person name="Thompson K."/>
            <person name="Kirby P."/>
            <person name="Papenfuss A.T."/>
            <person name="Wakefield M.J."/>
            <person name="Olender T."/>
            <person name="Lancet D."/>
            <person name="Huttley G.A."/>
            <person name="Smit A.F."/>
            <person name="Pask A."/>
            <person name="Temple-Smith P."/>
            <person name="Batzer M.A."/>
            <person name="Walker J.A."/>
            <person name="Konkel M.K."/>
            <person name="Harris R.S."/>
            <person name="Whittington C.M."/>
            <person name="Wong E.S."/>
            <person name="Gemmell N.J."/>
            <person name="Buschiazzo E."/>
            <person name="Vargas Jentzsch I.M."/>
            <person name="Merkel A."/>
            <person name="Schmitz J."/>
            <person name="Zemann A."/>
            <person name="Churakov G."/>
            <person name="Kriegs J.O."/>
            <person name="Brosius J."/>
            <person name="Murchison E.P."/>
            <person name="Sachidanandam R."/>
            <person name="Smith C."/>
            <person name="Hannon G.J."/>
            <person name="Tsend-Ayush E."/>
            <person name="McMillan D."/>
            <person name="Attenborough R."/>
            <person name="Rens W."/>
            <person name="Ferguson-Smith M."/>
            <person name="Lefevre C.M."/>
            <person name="Sharp J.A."/>
            <person name="Nicholas K.R."/>
            <person name="Ray D.A."/>
            <person name="Kube M."/>
            <person name="Reinhardt R."/>
            <person name="Pringle T.H."/>
            <person name="Taylor J."/>
            <person name="Jones R.C."/>
            <person name="Nixon B."/>
            <person name="Dacheux J.L."/>
            <person name="Niwa H."/>
            <person name="Sekita Y."/>
            <person name="Huang X."/>
            <person name="Stark A."/>
            <person name="Kheradpour P."/>
            <person name="Kellis M."/>
            <person name="Flicek P."/>
            <person name="Chen Y."/>
            <person name="Webber C."/>
            <person name="Hardison R."/>
            <person name="Nelson J."/>
            <person name="Hallsworth-Pepin K."/>
            <person name="Delehaunty K."/>
            <person name="Markovic C."/>
            <person name="Minx P."/>
            <person name="Feng Y."/>
            <person name="Kremitzki C."/>
            <person name="Mitreva M."/>
            <person name="Glasscock J."/>
            <person name="Wylie T."/>
            <person name="Wohldmann P."/>
            <person name="Thiru P."/>
            <person name="Nhan M.N."/>
            <person name="Pohl C.S."/>
            <person name="Smith S.M."/>
            <person name="Hou S."/>
            <person name="Nefedov M."/>
            <person name="de Jong P.J."/>
            <person name="Renfree M.B."/>
            <person name="Mardis E.R."/>
            <person name="Wilson R.K."/>
        </authorList>
    </citation>
    <scope>NUCLEOTIDE SEQUENCE [LARGE SCALE GENOMIC DNA]</scope>
    <source>
        <strain evidence="11 12">Glennie</strain>
    </source>
</reference>
<evidence type="ECO:0000256" key="1">
    <source>
        <dbReference type="ARBA" id="ARBA00004496"/>
    </source>
</evidence>
<evidence type="ECO:0000259" key="10">
    <source>
        <dbReference type="Pfam" id="PF25789"/>
    </source>
</evidence>